<evidence type="ECO:0000313" key="2">
    <source>
        <dbReference type="Proteomes" id="UP000193560"/>
    </source>
</evidence>
<dbReference type="EMBL" id="MCGE01000035">
    <property type="protein sequence ID" value="ORZ07372.1"/>
    <property type="molecule type" value="Genomic_DNA"/>
</dbReference>
<dbReference type="AlphaFoldDB" id="A0A1X2I1T4"/>
<evidence type="ECO:0000313" key="1">
    <source>
        <dbReference type="EMBL" id="ORZ07372.1"/>
    </source>
</evidence>
<keyword evidence="2" id="KW-1185">Reference proteome</keyword>
<protein>
    <submittedName>
        <fullName evidence="1">Uncharacterized protein</fullName>
    </submittedName>
</protein>
<name>A0A1X2I1T4_9FUNG</name>
<dbReference type="Proteomes" id="UP000193560">
    <property type="component" value="Unassembled WGS sequence"/>
</dbReference>
<comment type="caution">
    <text evidence="1">The sequence shown here is derived from an EMBL/GenBank/DDBJ whole genome shotgun (WGS) entry which is preliminary data.</text>
</comment>
<proteinExistence type="predicted"/>
<sequence>MLSVKLKLFEIMDTKDKLNLLFLTGLTYISTNAPGILPTFATSTMDMYEDGDLDDIDHPLNFDLLSNSAITFHHCVHYSQRYHYLQLTPKTYSVLSKPYDGDVFRRTNPRIQIDILCSHFRLDEHSSDFDVVRIGYTRENGLSPKERQDSSRIALCLAGSFLENKWILGFEDYCFEESLSWDDYNNDNAITVFNIY</sequence>
<reference evidence="1 2" key="1">
    <citation type="submission" date="2016-07" db="EMBL/GenBank/DDBJ databases">
        <title>Pervasive Adenine N6-methylation of Active Genes in Fungi.</title>
        <authorList>
            <consortium name="DOE Joint Genome Institute"/>
            <person name="Mondo S.J."/>
            <person name="Dannebaum R.O."/>
            <person name="Kuo R.C."/>
            <person name="Labutti K."/>
            <person name="Haridas S."/>
            <person name="Kuo A."/>
            <person name="Salamov A."/>
            <person name="Ahrendt S.R."/>
            <person name="Lipzen A."/>
            <person name="Sullivan W."/>
            <person name="Andreopoulos W.B."/>
            <person name="Clum A."/>
            <person name="Lindquist E."/>
            <person name="Daum C."/>
            <person name="Ramamoorthy G.K."/>
            <person name="Gryganskyi A."/>
            <person name="Culley D."/>
            <person name="Magnuson J.K."/>
            <person name="James T.Y."/>
            <person name="O'Malley M.A."/>
            <person name="Stajich J.E."/>
            <person name="Spatafora J.W."/>
            <person name="Visel A."/>
            <person name="Grigoriev I.V."/>
        </authorList>
    </citation>
    <scope>NUCLEOTIDE SEQUENCE [LARGE SCALE GENOMIC DNA]</scope>
    <source>
        <strain evidence="1 2">NRRL 1336</strain>
    </source>
</reference>
<organism evidence="1 2">
    <name type="scientific">Absidia repens</name>
    <dbReference type="NCBI Taxonomy" id="90262"/>
    <lineage>
        <taxon>Eukaryota</taxon>
        <taxon>Fungi</taxon>
        <taxon>Fungi incertae sedis</taxon>
        <taxon>Mucoromycota</taxon>
        <taxon>Mucoromycotina</taxon>
        <taxon>Mucoromycetes</taxon>
        <taxon>Mucorales</taxon>
        <taxon>Cunninghamellaceae</taxon>
        <taxon>Absidia</taxon>
    </lineage>
</organism>
<gene>
    <name evidence="1" type="ORF">BCR42DRAFT_426124</name>
</gene>
<dbReference type="OrthoDB" id="2302247at2759"/>
<dbReference type="STRING" id="90262.A0A1X2I1T4"/>
<accession>A0A1X2I1T4</accession>